<evidence type="ECO:0000313" key="2">
    <source>
        <dbReference type="EMBL" id="CAB4162230.1"/>
    </source>
</evidence>
<name>A0A6J5LK41_9CAUD</name>
<gene>
    <name evidence="1" type="ORF">UFOVP279_38</name>
    <name evidence="2" type="ORF">UFOVP781_25</name>
</gene>
<protein>
    <submittedName>
        <fullName evidence="1">Uncharacterized protein</fullName>
    </submittedName>
</protein>
<accession>A0A6J5LK41</accession>
<dbReference type="EMBL" id="LR796287">
    <property type="protein sequence ID" value="CAB4134565.1"/>
    <property type="molecule type" value="Genomic_DNA"/>
</dbReference>
<evidence type="ECO:0000313" key="1">
    <source>
        <dbReference type="EMBL" id="CAB4134565.1"/>
    </source>
</evidence>
<sequence length="71" mass="7759">MTKSENTEAERIAGELKQTHRALVGCGQAGIDGDSIETWTLAKAVQMFKGTLEAETLSAFARKQRDFEATL</sequence>
<dbReference type="EMBL" id="LR796731">
    <property type="protein sequence ID" value="CAB4162230.1"/>
    <property type="molecule type" value="Genomic_DNA"/>
</dbReference>
<organism evidence="1">
    <name type="scientific">uncultured Caudovirales phage</name>
    <dbReference type="NCBI Taxonomy" id="2100421"/>
    <lineage>
        <taxon>Viruses</taxon>
        <taxon>Duplodnaviria</taxon>
        <taxon>Heunggongvirae</taxon>
        <taxon>Uroviricota</taxon>
        <taxon>Caudoviricetes</taxon>
        <taxon>Peduoviridae</taxon>
        <taxon>Maltschvirus</taxon>
        <taxon>Maltschvirus maltsch</taxon>
    </lineage>
</organism>
<proteinExistence type="predicted"/>
<reference evidence="1" key="1">
    <citation type="submission" date="2020-04" db="EMBL/GenBank/DDBJ databases">
        <authorList>
            <person name="Chiriac C."/>
            <person name="Salcher M."/>
            <person name="Ghai R."/>
            <person name="Kavagutti S V."/>
        </authorList>
    </citation>
    <scope>NUCLEOTIDE SEQUENCE</scope>
</reference>